<name>A0A8J7TW29_9PROT</name>
<evidence type="ECO:0000313" key="2">
    <source>
        <dbReference type="EMBL" id="MBN9413753.1"/>
    </source>
</evidence>
<dbReference type="EMBL" id="JAFKGL010000029">
    <property type="protein sequence ID" value="MBN9413609.1"/>
    <property type="molecule type" value="Genomic_DNA"/>
</dbReference>
<evidence type="ECO:0008006" key="4">
    <source>
        <dbReference type="Google" id="ProtNLM"/>
    </source>
</evidence>
<dbReference type="Gene3D" id="2.40.128.130">
    <property type="entry name" value="Autotransporter beta-domain"/>
    <property type="match status" value="1"/>
</dbReference>
<accession>A0A8J7TW29</accession>
<organism evidence="1 3">
    <name type="scientific">Candidatus Paracaedimonas acanthamoebae</name>
    <dbReference type="NCBI Taxonomy" id="244581"/>
    <lineage>
        <taxon>Bacteria</taxon>
        <taxon>Pseudomonadati</taxon>
        <taxon>Pseudomonadota</taxon>
        <taxon>Alphaproteobacteria</taxon>
        <taxon>Holosporales</taxon>
        <taxon>Caedimonadaceae</taxon>
        <taxon>Candidatus Paracaedimonas</taxon>
    </lineage>
</organism>
<evidence type="ECO:0000313" key="1">
    <source>
        <dbReference type="EMBL" id="MBN9413609.1"/>
    </source>
</evidence>
<protein>
    <recommendedName>
        <fullName evidence="4">Autotransporter domain-containing protein</fullName>
    </recommendedName>
</protein>
<dbReference type="AlphaFoldDB" id="A0A8J7TW29"/>
<dbReference type="Proteomes" id="UP000664414">
    <property type="component" value="Unassembled WGS sequence"/>
</dbReference>
<dbReference type="SUPFAM" id="SSF103515">
    <property type="entry name" value="Autotransporter"/>
    <property type="match status" value="1"/>
</dbReference>
<feature type="non-terminal residue" evidence="1">
    <location>
        <position position="1"/>
    </location>
</feature>
<dbReference type="InterPro" id="IPR036709">
    <property type="entry name" value="Autotransporte_beta_dom_sf"/>
</dbReference>
<comment type="caution">
    <text evidence="1">The sequence shown here is derived from an EMBL/GenBank/DDBJ whole genome shotgun (WGS) entry which is preliminary data.</text>
</comment>
<proteinExistence type="predicted"/>
<sequence>NIYRHFKLEEGLLTAKVKLSYVNKHPLKKGRITANLVGQPGTFLASGTNKTQHQVSPGLSLDYKSNSGFFISAAYDAQLSSKYNAHEVSLKIGTKF</sequence>
<gene>
    <name evidence="1" type="ORF">J0H12_06785</name>
    <name evidence="2" type="ORF">J0H12_07555</name>
</gene>
<dbReference type="EMBL" id="JAFKGL010000044">
    <property type="protein sequence ID" value="MBN9413753.1"/>
    <property type="molecule type" value="Genomic_DNA"/>
</dbReference>
<evidence type="ECO:0000313" key="3">
    <source>
        <dbReference type="Proteomes" id="UP000664414"/>
    </source>
</evidence>
<reference evidence="1" key="1">
    <citation type="submission" date="2021-02" db="EMBL/GenBank/DDBJ databases">
        <title>Thiocyanate and organic carbon inputs drive convergent selection for specific autotrophic Afipia and Thiobacillus strains within complex microbiomes.</title>
        <authorList>
            <person name="Huddy R.J."/>
            <person name="Sachdeva R."/>
            <person name="Kadzinga F."/>
            <person name="Kantor R.S."/>
            <person name="Harrison S.T.L."/>
            <person name="Banfield J.F."/>
        </authorList>
    </citation>
    <scope>NUCLEOTIDE SEQUENCE</scope>
    <source>
        <strain evidence="1">SCN18_10_11_15_R4_P_38_20</strain>
    </source>
</reference>